<evidence type="ECO:0000256" key="12">
    <source>
        <dbReference type="SAM" id="SignalP"/>
    </source>
</evidence>
<evidence type="ECO:0000256" key="8">
    <source>
        <dbReference type="ARBA" id="ARBA00023136"/>
    </source>
</evidence>
<dbReference type="PANTHER" id="PTHR30332">
    <property type="entry name" value="PROBABLE GENERAL SECRETION PATHWAY PROTEIN D"/>
    <property type="match status" value="1"/>
</dbReference>
<dbReference type="InterPro" id="IPR038591">
    <property type="entry name" value="NolW-like_sf"/>
</dbReference>
<protein>
    <submittedName>
        <fullName evidence="16">Type II secretion system protein GspD</fullName>
    </submittedName>
</protein>
<dbReference type="InterPro" id="IPR013356">
    <property type="entry name" value="T2SS_GspD"/>
</dbReference>
<dbReference type="Pfam" id="PF03958">
    <property type="entry name" value="Secretin_N"/>
    <property type="match status" value="1"/>
</dbReference>
<dbReference type="InterPro" id="IPR005644">
    <property type="entry name" value="NolW-like"/>
</dbReference>
<proteinExistence type="inferred from homology"/>
<keyword evidence="8" id="KW-0472">Membrane</keyword>
<keyword evidence="7" id="KW-0653">Protein transport</keyword>
<feature type="domain" description="GspD-like N0" evidence="15">
    <location>
        <begin position="22"/>
        <end position="90"/>
    </location>
</feature>
<dbReference type="PRINTS" id="PR00811">
    <property type="entry name" value="BCTERIALGSPD"/>
</dbReference>
<comment type="similarity">
    <text evidence="2">Belongs to the bacterial secretin family. GSP D subfamily.</text>
</comment>
<feature type="chain" id="PRO_5019552430" evidence="12">
    <location>
        <begin position="19"/>
        <end position="611"/>
    </location>
</feature>
<evidence type="ECO:0000256" key="5">
    <source>
        <dbReference type="ARBA" id="ARBA00022692"/>
    </source>
</evidence>
<evidence type="ECO:0000256" key="4">
    <source>
        <dbReference type="ARBA" id="ARBA00022452"/>
    </source>
</evidence>
<feature type="region of interest" description="Disordered" evidence="11">
    <location>
        <begin position="589"/>
        <end position="611"/>
    </location>
</feature>
<reference evidence="16 17" key="1">
    <citation type="submission" date="2019-01" db="EMBL/GenBank/DDBJ databases">
        <title>Geovibrio thiophilus DSM 11263, complete genome.</title>
        <authorList>
            <person name="Spring S."/>
            <person name="Bunk B."/>
            <person name="Sproer C."/>
        </authorList>
    </citation>
    <scope>NUCLEOTIDE SEQUENCE [LARGE SCALE GENOMIC DNA]</scope>
    <source>
        <strain evidence="16 17">DSM 11263</strain>
    </source>
</reference>
<keyword evidence="5" id="KW-0812">Transmembrane</keyword>
<dbReference type="GO" id="GO:0015628">
    <property type="term" value="P:protein secretion by the type II secretion system"/>
    <property type="evidence" value="ECO:0007669"/>
    <property type="project" value="InterPro"/>
</dbReference>
<keyword evidence="17" id="KW-1185">Reference proteome</keyword>
<evidence type="ECO:0000256" key="10">
    <source>
        <dbReference type="RuleBase" id="RU004004"/>
    </source>
</evidence>
<dbReference type="EMBL" id="CP035108">
    <property type="protein sequence ID" value="QAR34242.1"/>
    <property type="molecule type" value="Genomic_DNA"/>
</dbReference>
<name>A0A410K1G8_9BACT</name>
<evidence type="ECO:0000256" key="3">
    <source>
        <dbReference type="ARBA" id="ARBA00022448"/>
    </source>
</evidence>
<accession>A0A410K1G8</accession>
<gene>
    <name evidence="16" type="primary">gspD</name>
    <name evidence="16" type="ORF">EP073_12755</name>
</gene>
<keyword evidence="9" id="KW-0998">Cell outer membrane</keyword>
<evidence type="ECO:0000313" key="16">
    <source>
        <dbReference type="EMBL" id="QAR34242.1"/>
    </source>
</evidence>
<dbReference type="Pfam" id="PF00263">
    <property type="entry name" value="Secretin"/>
    <property type="match status" value="1"/>
</dbReference>
<evidence type="ECO:0000259" key="13">
    <source>
        <dbReference type="Pfam" id="PF00263"/>
    </source>
</evidence>
<sequence length="611" mass="67279">MKRFIVIVLLLISVNSYAQYDVNFNNMSMKDFVKFTAEFTGKNFVYDENDLRGQVTVQTGMKMNSKDVMDIFYATLELNGLTAVDKQRYIQIVKSGDVKFYGDNYVDSMTGKENGFLTTVVSPKNFNVRMLVSVLKNLSSRSGNSDILVGMNAIVIRDSADRVQKIMSILDTLEKEAAGYTVKSIIIKNGLASNVEKIVSKLYAELQKNFMTAADPVIVADDYSNVLVIAAKEGDFERINYIIDQVDSSASSAQSQPRVFYLNNSNAEDVEKVMNKLLSAVTDPKTQAVVKSQVAADKATNSIIVVGDQELYQNVEGLIEKLDIPRRQVYVEALIIETTLDSGNQFGVEWQTAAGGSSGVGTIGFTNDNGGLSSFQSAVLSDGTIPSMASGFSLGILGDIIEYDGVKFPSLSLLVNAIKSASGVNILSNPQILTLDNEEAEVFAGENRPFLTSTKYDSNNNPVQSYDYRDVGVKLKIQPHISANDYVTLSIEQEVKKVSSSTFDSSQPITLTRNTKTKVKLKNGSMVVISGLMKDDSSEDRSAVPGLSKIPLIGWLFKNTSKSYEKTNLMVFINVQIISNQDEAEELSEKKRQESVDFKNETNKTIEKSFK</sequence>
<evidence type="ECO:0000256" key="9">
    <source>
        <dbReference type="ARBA" id="ARBA00023237"/>
    </source>
</evidence>
<evidence type="ECO:0000313" key="17">
    <source>
        <dbReference type="Proteomes" id="UP000287502"/>
    </source>
</evidence>
<organism evidence="16 17">
    <name type="scientific">Geovibrio thiophilus</name>
    <dbReference type="NCBI Taxonomy" id="139438"/>
    <lineage>
        <taxon>Bacteria</taxon>
        <taxon>Pseudomonadati</taxon>
        <taxon>Deferribacterota</taxon>
        <taxon>Deferribacteres</taxon>
        <taxon>Deferribacterales</taxon>
        <taxon>Geovibrionaceae</taxon>
        <taxon>Geovibrio</taxon>
    </lineage>
</organism>
<keyword evidence="4" id="KW-1134">Transmembrane beta strand</keyword>
<feature type="signal peptide" evidence="12">
    <location>
        <begin position="1"/>
        <end position="18"/>
    </location>
</feature>
<comment type="subcellular location">
    <subcellularLocation>
        <location evidence="1 10">Cell outer membrane</location>
    </subcellularLocation>
</comment>
<dbReference type="PANTHER" id="PTHR30332:SF24">
    <property type="entry name" value="SECRETIN GSPD-RELATED"/>
    <property type="match status" value="1"/>
</dbReference>
<dbReference type="InterPro" id="IPR049371">
    <property type="entry name" value="GspD-like_N0"/>
</dbReference>
<dbReference type="InterPro" id="IPR004846">
    <property type="entry name" value="T2SS/T3SS_dom"/>
</dbReference>
<feature type="domain" description="Type II/III secretion system secretin-like" evidence="13">
    <location>
        <begin position="418"/>
        <end position="578"/>
    </location>
</feature>
<dbReference type="KEGG" id="gtl:EP073_12755"/>
<evidence type="ECO:0000256" key="11">
    <source>
        <dbReference type="SAM" id="MobiDB-lite"/>
    </source>
</evidence>
<dbReference type="NCBIfam" id="TIGR02517">
    <property type="entry name" value="type_II_gspD"/>
    <property type="match status" value="1"/>
</dbReference>
<evidence type="ECO:0000256" key="1">
    <source>
        <dbReference type="ARBA" id="ARBA00004442"/>
    </source>
</evidence>
<evidence type="ECO:0000259" key="14">
    <source>
        <dbReference type="Pfam" id="PF03958"/>
    </source>
</evidence>
<dbReference type="AlphaFoldDB" id="A0A410K1G8"/>
<dbReference type="InterPro" id="IPR001775">
    <property type="entry name" value="GspD/PilQ"/>
</dbReference>
<dbReference type="Proteomes" id="UP000287502">
    <property type="component" value="Chromosome"/>
</dbReference>
<feature type="domain" description="NolW-like" evidence="14">
    <location>
        <begin position="258"/>
        <end position="328"/>
    </location>
</feature>
<dbReference type="OrthoDB" id="9775455at2"/>
<evidence type="ECO:0000256" key="2">
    <source>
        <dbReference type="ARBA" id="ARBA00006980"/>
    </source>
</evidence>
<evidence type="ECO:0000256" key="6">
    <source>
        <dbReference type="ARBA" id="ARBA00022729"/>
    </source>
</evidence>
<dbReference type="GO" id="GO:0009279">
    <property type="term" value="C:cell outer membrane"/>
    <property type="evidence" value="ECO:0007669"/>
    <property type="project" value="UniProtKB-SubCell"/>
</dbReference>
<dbReference type="Pfam" id="PF21305">
    <property type="entry name" value="type_II_gspD_N0"/>
    <property type="match status" value="1"/>
</dbReference>
<dbReference type="RefSeq" id="WP_128467547.1">
    <property type="nucleotide sequence ID" value="NZ_CP035108.1"/>
</dbReference>
<dbReference type="InterPro" id="IPR050810">
    <property type="entry name" value="Bact_Secretion_Sys_Channel"/>
</dbReference>
<keyword evidence="3 10" id="KW-0813">Transport</keyword>
<dbReference type="GO" id="GO:0015627">
    <property type="term" value="C:type II protein secretion system complex"/>
    <property type="evidence" value="ECO:0007669"/>
    <property type="project" value="InterPro"/>
</dbReference>
<evidence type="ECO:0000256" key="7">
    <source>
        <dbReference type="ARBA" id="ARBA00022927"/>
    </source>
</evidence>
<dbReference type="Gene3D" id="3.30.1370.120">
    <property type="match status" value="3"/>
</dbReference>
<evidence type="ECO:0000259" key="15">
    <source>
        <dbReference type="Pfam" id="PF21305"/>
    </source>
</evidence>
<keyword evidence="6 12" id="KW-0732">Signal</keyword>